<dbReference type="HAMAP" id="MF_00147_B">
    <property type="entry name" value="TIM_B"/>
    <property type="match status" value="1"/>
</dbReference>
<dbReference type="SUPFAM" id="SSF51351">
    <property type="entry name" value="Triosephosphate isomerase (TIM)"/>
    <property type="match status" value="1"/>
</dbReference>
<feature type="active site" description="Proton acceptor" evidence="7">
    <location>
        <position position="167"/>
    </location>
</feature>
<feature type="active site" description="Electrophile" evidence="7">
    <location>
        <position position="95"/>
    </location>
</feature>
<accession>Q1JZ50</accession>
<dbReference type="UniPathway" id="UPA00138"/>
<organism evidence="9 10">
    <name type="scientific">Desulfuromonas acetoxidans (strain DSM 684 / 11070)</name>
    <dbReference type="NCBI Taxonomy" id="281689"/>
    <lineage>
        <taxon>Bacteria</taxon>
        <taxon>Pseudomonadati</taxon>
        <taxon>Thermodesulfobacteriota</taxon>
        <taxon>Desulfuromonadia</taxon>
        <taxon>Desulfuromonadales</taxon>
        <taxon>Desulfuromonadaceae</taxon>
        <taxon>Desulfuromonas</taxon>
    </lineage>
</organism>
<keyword evidence="10" id="KW-1185">Reference proteome</keyword>
<dbReference type="InterPro" id="IPR013785">
    <property type="entry name" value="Aldolase_TIM"/>
</dbReference>
<name>Q1JZ50_DESA6</name>
<dbReference type="NCBIfam" id="TIGR00419">
    <property type="entry name" value="tim"/>
    <property type="match status" value="1"/>
</dbReference>
<reference evidence="9" key="1">
    <citation type="submission" date="2006-05" db="EMBL/GenBank/DDBJ databases">
        <title>Annotation of the draft genome assembly of Desulfuromonas acetoxidans DSM 684.</title>
        <authorList>
            <consortium name="US DOE Joint Genome Institute (JGI-ORNL)"/>
            <person name="Larimer F."/>
            <person name="Land M."/>
            <person name="Hauser L."/>
        </authorList>
    </citation>
    <scope>NUCLEOTIDE SEQUENCE [LARGE SCALE GENOMIC DNA]</scope>
    <source>
        <strain evidence="9">DSM 684</strain>
    </source>
</reference>
<dbReference type="InterPro" id="IPR020861">
    <property type="entry name" value="Triosephosphate_isomerase_AS"/>
</dbReference>
<dbReference type="OrthoDB" id="9809429at2"/>
<keyword evidence="4 7" id="KW-0963">Cytoplasm</keyword>
<feature type="binding site" evidence="7">
    <location>
        <position position="213"/>
    </location>
    <ligand>
        <name>substrate</name>
    </ligand>
</feature>
<dbReference type="FunFam" id="3.20.20.70:FF:000016">
    <property type="entry name" value="Triosephosphate isomerase"/>
    <property type="match status" value="1"/>
</dbReference>
<comment type="pathway">
    <text evidence="7 8">Carbohydrate biosynthesis; gluconeogenesis.</text>
</comment>
<comment type="subunit">
    <text evidence="7 8">Homodimer.</text>
</comment>
<dbReference type="GO" id="GO:0019563">
    <property type="term" value="P:glycerol catabolic process"/>
    <property type="evidence" value="ECO:0007669"/>
    <property type="project" value="TreeGrafter"/>
</dbReference>
<evidence type="ECO:0000256" key="8">
    <source>
        <dbReference type="RuleBase" id="RU363013"/>
    </source>
</evidence>
<keyword evidence="3 7" id="KW-0312">Gluconeogenesis</keyword>
<reference evidence="9" key="2">
    <citation type="submission" date="2006-05" db="EMBL/GenBank/DDBJ databases">
        <title>Sequencing of the draft genome and assembly of Desulfuromonas acetoxidans DSM 684.</title>
        <authorList>
            <consortium name="US DOE Joint Genome Institute (JGI-PGF)"/>
            <person name="Copeland A."/>
            <person name="Lucas S."/>
            <person name="Lapidus A."/>
            <person name="Barry K."/>
            <person name="Detter J.C."/>
            <person name="Glavina del Rio T."/>
            <person name="Hammon N."/>
            <person name="Israni S."/>
            <person name="Dalin E."/>
            <person name="Tice H."/>
            <person name="Bruce D."/>
            <person name="Pitluck S."/>
            <person name="Richardson P."/>
        </authorList>
    </citation>
    <scope>NUCLEOTIDE SEQUENCE [LARGE SCALE GENOMIC DNA]</scope>
    <source>
        <strain evidence="9">DSM 684</strain>
    </source>
</reference>
<dbReference type="GO" id="GO:0005829">
    <property type="term" value="C:cytosol"/>
    <property type="evidence" value="ECO:0007669"/>
    <property type="project" value="TreeGrafter"/>
</dbReference>
<comment type="pathway">
    <text evidence="1 7 8">Carbohydrate degradation; glycolysis; D-glyceraldehyde 3-phosphate from glycerone phosphate: step 1/1.</text>
</comment>
<dbReference type="CDD" id="cd00311">
    <property type="entry name" value="TIM"/>
    <property type="match status" value="1"/>
</dbReference>
<comment type="caution">
    <text evidence="9">The sequence shown here is derived from an EMBL/GenBank/DDBJ whole genome shotgun (WGS) entry which is preliminary data.</text>
</comment>
<evidence type="ECO:0000256" key="3">
    <source>
        <dbReference type="ARBA" id="ARBA00022432"/>
    </source>
</evidence>
<evidence type="ECO:0000256" key="1">
    <source>
        <dbReference type="ARBA" id="ARBA00004680"/>
    </source>
</evidence>
<dbReference type="AlphaFoldDB" id="Q1JZ50"/>
<dbReference type="GO" id="GO:0046166">
    <property type="term" value="P:glyceraldehyde-3-phosphate biosynthetic process"/>
    <property type="evidence" value="ECO:0007669"/>
    <property type="project" value="TreeGrafter"/>
</dbReference>
<feature type="binding site" evidence="7">
    <location>
        <position position="173"/>
    </location>
    <ligand>
        <name>substrate</name>
    </ligand>
</feature>
<evidence type="ECO:0000313" key="10">
    <source>
        <dbReference type="Proteomes" id="UP000005695"/>
    </source>
</evidence>
<evidence type="ECO:0000256" key="7">
    <source>
        <dbReference type="HAMAP-Rule" id="MF_00147"/>
    </source>
</evidence>
<comment type="function">
    <text evidence="7">Involved in the gluconeogenesis. Catalyzes stereospecifically the conversion of dihydroxyacetone phosphate (DHAP) to D-glyceraldehyde-3-phosphate (G3P).</text>
</comment>
<dbReference type="RefSeq" id="WP_006000741.1">
    <property type="nucleotide sequence ID" value="NZ_AAEW02000010.1"/>
</dbReference>
<dbReference type="EMBL" id="AAEW02000010">
    <property type="protein sequence ID" value="EAT15444.1"/>
    <property type="molecule type" value="Genomic_DNA"/>
</dbReference>
<keyword evidence="5 7" id="KW-0324">Glycolysis</keyword>
<dbReference type="InterPro" id="IPR022896">
    <property type="entry name" value="TrioseP_Isoase_bac/euk"/>
</dbReference>
<evidence type="ECO:0000313" key="9">
    <source>
        <dbReference type="EMBL" id="EAT15444.1"/>
    </source>
</evidence>
<dbReference type="EC" id="5.3.1.1" evidence="7 8"/>
<proteinExistence type="inferred from homology"/>
<dbReference type="PROSITE" id="PS00171">
    <property type="entry name" value="TIM_1"/>
    <property type="match status" value="1"/>
</dbReference>
<dbReference type="GO" id="GO:0006096">
    <property type="term" value="P:glycolytic process"/>
    <property type="evidence" value="ECO:0007669"/>
    <property type="project" value="UniProtKB-UniRule"/>
</dbReference>
<keyword evidence="6 7" id="KW-0413">Isomerase</keyword>
<comment type="catalytic activity">
    <reaction evidence="7 8">
        <text>D-glyceraldehyde 3-phosphate = dihydroxyacetone phosphate</text>
        <dbReference type="Rhea" id="RHEA:18585"/>
        <dbReference type="ChEBI" id="CHEBI:57642"/>
        <dbReference type="ChEBI" id="CHEBI:59776"/>
        <dbReference type="EC" id="5.3.1.1"/>
    </reaction>
</comment>
<evidence type="ECO:0000256" key="6">
    <source>
        <dbReference type="ARBA" id="ARBA00023235"/>
    </source>
</evidence>
<dbReference type="UniPathway" id="UPA00109">
    <property type="reaction ID" value="UER00189"/>
</dbReference>
<dbReference type="PANTHER" id="PTHR21139">
    <property type="entry name" value="TRIOSEPHOSPHATE ISOMERASE"/>
    <property type="match status" value="1"/>
</dbReference>
<evidence type="ECO:0000256" key="2">
    <source>
        <dbReference type="ARBA" id="ARBA00007422"/>
    </source>
</evidence>
<dbReference type="PANTHER" id="PTHR21139:SF42">
    <property type="entry name" value="TRIOSEPHOSPHATE ISOMERASE"/>
    <property type="match status" value="1"/>
</dbReference>
<dbReference type="Gene3D" id="3.20.20.70">
    <property type="entry name" value="Aldolase class I"/>
    <property type="match status" value="1"/>
</dbReference>
<feature type="binding site" evidence="7">
    <location>
        <begin position="9"/>
        <end position="11"/>
    </location>
    <ligand>
        <name>substrate</name>
    </ligand>
</feature>
<dbReference type="GO" id="GO:0004807">
    <property type="term" value="F:triose-phosphate isomerase activity"/>
    <property type="evidence" value="ECO:0007669"/>
    <property type="project" value="UniProtKB-UniRule"/>
</dbReference>
<dbReference type="InterPro" id="IPR000652">
    <property type="entry name" value="Triosephosphate_isomerase"/>
</dbReference>
<dbReference type="GO" id="GO:0006094">
    <property type="term" value="P:gluconeogenesis"/>
    <property type="evidence" value="ECO:0007669"/>
    <property type="project" value="UniProtKB-UniRule"/>
</dbReference>
<dbReference type="InterPro" id="IPR035990">
    <property type="entry name" value="TIM_sf"/>
</dbReference>
<evidence type="ECO:0000256" key="5">
    <source>
        <dbReference type="ARBA" id="ARBA00023152"/>
    </source>
</evidence>
<comment type="subcellular location">
    <subcellularLocation>
        <location evidence="7 8">Cytoplasm</location>
    </subcellularLocation>
</comment>
<dbReference type="Pfam" id="PF00121">
    <property type="entry name" value="TIM"/>
    <property type="match status" value="1"/>
</dbReference>
<comment type="similarity">
    <text evidence="2 7 8">Belongs to the triosephosphate isomerase family.</text>
</comment>
<feature type="binding site" evidence="7">
    <location>
        <begin position="234"/>
        <end position="235"/>
    </location>
    <ligand>
        <name>substrate</name>
    </ligand>
</feature>
<evidence type="ECO:0000256" key="4">
    <source>
        <dbReference type="ARBA" id="ARBA00022490"/>
    </source>
</evidence>
<dbReference type="PROSITE" id="PS51440">
    <property type="entry name" value="TIM_2"/>
    <property type="match status" value="1"/>
</dbReference>
<gene>
    <name evidence="7" type="primary">tpiA</name>
    <name evidence="9" type="ORF">Dace_1306</name>
</gene>
<protein>
    <recommendedName>
        <fullName evidence="7 8">Triosephosphate isomerase</fullName>
        <shortName evidence="7">TIM</shortName>
        <shortName evidence="7">TPI</shortName>
        <ecNumber evidence="7 8">5.3.1.1</ecNumber>
    </recommendedName>
    <alternativeName>
        <fullName evidence="7">Triose-phosphate isomerase</fullName>
    </alternativeName>
</protein>
<sequence length="258" mass="27763">MRKPLIAGNWKLHNTVEQSCQLAQALVNDLSDVTETEIVIAPVFTALSEVGKICTESPVQLAAQNCHCMDDGAYTGEVSVPLLADVGCSHIIVGHSERRQYFGETDHFVNVKARAILKHGLTAIICVGETLEQRESGELFEVIAAQIRGALEEITAEQMAQVVLAYEPVWAIGTGKTATSEEAEEVHAYIRGLLHGSFGTDIASQCRILYGGSVKPGNISELMAEEDIDGALVGGASLKAEDFSAIVRFKKSLKMAPH</sequence>
<dbReference type="Proteomes" id="UP000005695">
    <property type="component" value="Unassembled WGS sequence"/>
</dbReference>